<reference evidence="2" key="1">
    <citation type="journal article" date="2022" name="Front. Genet.">
        <title>Chromosome-Scale Assembly of the Dendrobium nobile Genome Provides Insights Into the Molecular Mechanism of the Biosynthesis of the Medicinal Active Ingredient of Dendrobium.</title>
        <authorList>
            <person name="Xu Q."/>
            <person name="Niu S.-C."/>
            <person name="Li K.-L."/>
            <person name="Zheng P.-J."/>
            <person name="Zhang X.-J."/>
            <person name="Jia Y."/>
            <person name="Liu Y."/>
            <person name="Niu Y.-X."/>
            <person name="Yu L.-H."/>
            <person name="Chen D.-F."/>
            <person name="Zhang G.-Q."/>
        </authorList>
    </citation>
    <scope>NUCLEOTIDE SEQUENCE</scope>
    <source>
        <tissue evidence="2">Leaf</tissue>
    </source>
</reference>
<keyword evidence="3" id="KW-1185">Reference proteome</keyword>
<dbReference type="EMBL" id="JAGYWB010000019">
    <property type="protein sequence ID" value="KAI0488136.1"/>
    <property type="molecule type" value="Genomic_DNA"/>
</dbReference>
<gene>
    <name evidence="2" type="ORF">KFK09_027963</name>
</gene>
<dbReference type="OrthoDB" id="786772at2759"/>
<dbReference type="Gene3D" id="3.40.50.300">
    <property type="entry name" value="P-loop containing nucleotide triphosphate hydrolases"/>
    <property type="match status" value="1"/>
</dbReference>
<organism evidence="2 3">
    <name type="scientific">Dendrobium nobile</name>
    <name type="common">Orchid</name>
    <dbReference type="NCBI Taxonomy" id="94219"/>
    <lineage>
        <taxon>Eukaryota</taxon>
        <taxon>Viridiplantae</taxon>
        <taxon>Streptophyta</taxon>
        <taxon>Embryophyta</taxon>
        <taxon>Tracheophyta</taxon>
        <taxon>Spermatophyta</taxon>
        <taxon>Magnoliopsida</taxon>
        <taxon>Liliopsida</taxon>
        <taxon>Asparagales</taxon>
        <taxon>Orchidaceae</taxon>
        <taxon>Epidendroideae</taxon>
        <taxon>Malaxideae</taxon>
        <taxon>Dendrobiinae</taxon>
        <taxon>Dendrobium</taxon>
    </lineage>
</organism>
<proteinExistence type="predicted"/>
<feature type="compositionally biased region" description="Polar residues" evidence="1">
    <location>
        <begin position="1"/>
        <end position="20"/>
    </location>
</feature>
<feature type="region of interest" description="Disordered" evidence="1">
    <location>
        <begin position="1"/>
        <end position="21"/>
    </location>
</feature>
<evidence type="ECO:0000313" key="2">
    <source>
        <dbReference type="EMBL" id="KAI0488136.1"/>
    </source>
</evidence>
<protein>
    <submittedName>
        <fullName evidence="2">Uncharacterized protein</fullName>
    </submittedName>
</protein>
<dbReference type="Proteomes" id="UP000829196">
    <property type="component" value="Unassembled WGS sequence"/>
</dbReference>
<dbReference type="InterPro" id="IPR027417">
    <property type="entry name" value="P-loop_NTPase"/>
</dbReference>
<comment type="caution">
    <text evidence="2">The sequence shown here is derived from an EMBL/GenBank/DDBJ whole genome shotgun (WGS) entry which is preliminary data.</text>
</comment>
<name>A0A8T3A1F2_DENNO</name>
<accession>A0A8T3A1F2</accession>
<dbReference type="AlphaFoldDB" id="A0A8T3A1F2"/>
<sequence>MWSTWSRTGLDSGPNRSSGLASGRCCDVELRQDEVNKHGFHSRTPLISLVNRIKRDCTVLGDHSEESALPTLREPLLSIAVVGVQAKELSNLLNAQEEIDTVACSKRAGRRECGARFDGDWRGQYGTVGLEPTAAGGARVVKQGSHRVWQVRPMRTGALWSTGRGQDLIVEPNRSSGLASGAMIVTVELRQDEVTNMGLA</sequence>
<evidence type="ECO:0000313" key="3">
    <source>
        <dbReference type="Proteomes" id="UP000829196"/>
    </source>
</evidence>
<evidence type="ECO:0000256" key="1">
    <source>
        <dbReference type="SAM" id="MobiDB-lite"/>
    </source>
</evidence>